<evidence type="ECO:0000256" key="1">
    <source>
        <dbReference type="ARBA" id="ARBA00004479"/>
    </source>
</evidence>
<evidence type="ECO:0000256" key="11">
    <source>
        <dbReference type="ARBA" id="ARBA00023065"/>
    </source>
</evidence>
<feature type="domain" description="VWFA" evidence="17">
    <location>
        <begin position="237"/>
        <end position="423"/>
    </location>
</feature>
<comment type="caution">
    <text evidence="18">The sequence shown here is derived from an EMBL/GenBank/DDBJ whole genome shotgun (WGS) entry which is preliminary data.</text>
</comment>
<keyword evidence="5" id="KW-0812">Transmembrane</keyword>
<accession>A0ABR1B112</accession>
<keyword evidence="10" id="KW-1133">Transmembrane helix</keyword>
<keyword evidence="6" id="KW-0479">Metal-binding</keyword>
<evidence type="ECO:0000256" key="10">
    <source>
        <dbReference type="ARBA" id="ARBA00022989"/>
    </source>
</evidence>
<dbReference type="SMART" id="SM00327">
    <property type="entry name" value="VWA"/>
    <property type="match status" value="1"/>
</dbReference>
<keyword evidence="15" id="KW-0407">Ion channel</keyword>
<evidence type="ECO:0000313" key="19">
    <source>
        <dbReference type="Proteomes" id="UP001359485"/>
    </source>
</evidence>
<dbReference type="Gene3D" id="3.30.450.20">
    <property type="entry name" value="PAS domain"/>
    <property type="match status" value="1"/>
</dbReference>
<dbReference type="PANTHER" id="PTHR10166:SF67">
    <property type="entry name" value="VWFA DOMAIN-CONTAINING PROTEIN"/>
    <property type="match status" value="1"/>
</dbReference>
<evidence type="ECO:0000256" key="8">
    <source>
        <dbReference type="ARBA" id="ARBA00022837"/>
    </source>
</evidence>
<dbReference type="Gene3D" id="3.40.50.410">
    <property type="entry name" value="von Willebrand factor, type A domain"/>
    <property type="match status" value="1"/>
</dbReference>
<evidence type="ECO:0000259" key="17">
    <source>
        <dbReference type="PROSITE" id="PS50234"/>
    </source>
</evidence>
<evidence type="ECO:0000256" key="2">
    <source>
        <dbReference type="ARBA" id="ARBA00022448"/>
    </source>
</evidence>
<dbReference type="Pfam" id="PF08473">
    <property type="entry name" value="VGCC_alpha2"/>
    <property type="match status" value="1"/>
</dbReference>
<keyword evidence="7 16" id="KW-0732">Signal</keyword>
<dbReference type="PANTHER" id="PTHR10166">
    <property type="entry name" value="VOLTAGE-DEPENDENT CALCIUM CHANNEL SUBUNIT ALPHA-2/DELTA-RELATED"/>
    <property type="match status" value="1"/>
</dbReference>
<proteinExistence type="predicted"/>
<reference evidence="18 19" key="1">
    <citation type="submission" date="2023-09" db="EMBL/GenBank/DDBJ databases">
        <title>Genomes of two closely related lineages of the louse Polyplax serrata with different host specificities.</title>
        <authorList>
            <person name="Martinu J."/>
            <person name="Tarabai H."/>
            <person name="Stefka J."/>
            <person name="Hypsa V."/>
        </authorList>
    </citation>
    <scope>NUCLEOTIDE SEQUENCE [LARGE SCALE GENOMIC DNA]</scope>
    <source>
        <strain evidence="18">98ZLc_SE</strain>
    </source>
</reference>
<protein>
    <recommendedName>
        <fullName evidence="17">VWFA domain-containing protein</fullName>
    </recommendedName>
</protein>
<gene>
    <name evidence="18" type="ORF">RUM44_007518</name>
</gene>
<evidence type="ECO:0000313" key="18">
    <source>
        <dbReference type="EMBL" id="KAK6632476.1"/>
    </source>
</evidence>
<organism evidence="18 19">
    <name type="scientific">Polyplax serrata</name>
    <name type="common">Common mouse louse</name>
    <dbReference type="NCBI Taxonomy" id="468196"/>
    <lineage>
        <taxon>Eukaryota</taxon>
        <taxon>Metazoa</taxon>
        <taxon>Ecdysozoa</taxon>
        <taxon>Arthropoda</taxon>
        <taxon>Hexapoda</taxon>
        <taxon>Insecta</taxon>
        <taxon>Pterygota</taxon>
        <taxon>Neoptera</taxon>
        <taxon>Paraneoptera</taxon>
        <taxon>Psocodea</taxon>
        <taxon>Troctomorpha</taxon>
        <taxon>Phthiraptera</taxon>
        <taxon>Anoplura</taxon>
        <taxon>Polyplacidae</taxon>
        <taxon>Polyplax</taxon>
    </lineage>
</organism>
<keyword evidence="8" id="KW-0106">Calcium</keyword>
<evidence type="ECO:0000256" key="4">
    <source>
        <dbReference type="ARBA" id="ARBA00022673"/>
    </source>
</evidence>
<keyword evidence="13" id="KW-1015">Disulfide bond</keyword>
<evidence type="ECO:0000256" key="9">
    <source>
        <dbReference type="ARBA" id="ARBA00022882"/>
    </source>
</evidence>
<evidence type="ECO:0000256" key="5">
    <source>
        <dbReference type="ARBA" id="ARBA00022692"/>
    </source>
</evidence>
<keyword evidence="19" id="KW-1185">Reference proteome</keyword>
<keyword evidence="11" id="KW-0406">Ion transport</keyword>
<dbReference type="InterPro" id="IPR051173">
    <property type="entry name" value="Ca_channel_alpha-2/delta"/>
</dbReference>
<dbReference type="InterPro" id="IPR036465">
    <property type="entry name" value="vWFA_dom_sf"/>
</dbReference>
<dbReference type="Proteomes" id="UP001359485">
    <property type="component" value="Unassembled WGS sequence"/>
</dbReference>
<dbReference type="Pfam" id="PF08399">
    <property type="entry name" value="VWA_N"/>
    <property type="match status" value="1"/>
</dbReference>
<dbReference type="Pfam" id="PF00092">
    <property type="entry name" value="VWA"/>
    <property type="match status" value="1"/>
</dbReference>
<dbReference type="EMBL" id="JAWJWF010000005">
    <property type="protein sequence ID" value="KAK6632476.1"/>
    <property type="molecule type" value="Genomic_DNA"/>
</dbReference>
<evidence type="ECO:0000256" key="15">
    <source>
        <dbReference type="ARBA" id="ARBA00023303"/>
    </source>
</evidence>
<sequence>MAFSSKKITIILLVPFLSLYAFKLPSGERFSRWNQLLELKLYDVVVTATELDFARSVYKSDTSTRVNEINGDEILKSVLRKLGNLTSSRKSALKRLVDNAEENFANFQKSNASIPNLEALSFFNVKAVEIPKTMKMAYSPHFQQVVSFDQSGVHIPLEIYDGYSQILNGLKWTTSLDEVFKENRRRDPHLKWQYFGSFFGFLRVYPAFKWPDHPSLPDLFDVRRRSWYIQSSVTPKDVIILIDRSGSVHGPTLDIMKITARALLNTLGENDYVNVAWFNNKVKWVVPCLNTLMQATAQMRRLLGDAVERLTESNLTSYTTALDFAFEEFRKFDELKKPWVGSNCHKIVMFLSDGGTEWPTDLINRHCNESRNGKIKIFTFACGPHPIPTVVLKEMACSTGGYFSPVTALGSVRVKIRDYVRVLSRPLAYSNDKDMFTWHNFYRDIGGLGMVTTVTLPVFNKLPNPSGKIVNLLGIMGVDVSVEEMTNLFPQHLMGPFGYAFSINTNGFVVFHPRLQDHIVYLEDPPNIYLTDLEGSTEEIKTMEKQIIDGTNGSLRNFRSIVPVGMGHAILVELDYFYGAIESTTFRFGIALPSNHKVLEIENLDVNEYLSYLTSLKGVLLAPWKFCSETDEDLNLGKLVQRIKQHDNSCNEELINHLLWDSKMAFQLERHWNETYESLQSKPSGEYSTFLITNGGLTISYSTNEAEDYMRQTDPLKNSLYKRASSSPGFVFSPSKEKRNRVTTAARISLNDSYVAAVIGAEIDQQVIQRVFEEVIGSDSDENCASSQFLHCYLFNDGGIITASNVRSSKSGDFIGVHDPEILQVLLSEGIFRREFKYNYQSWCSREPQRIHGRASSQHKSLFKLTYEAVTSFQWTFFYTSLLHLISSILAWKRVDHAEHILENTKYSCVTRSAWYYHTFSAEPTLPREASLICKTKTRNMRISFMPKLQLFFIVSQPPCYDSPPSHAIMLNEDEDVEFHHCQTEQHYRLRPPKCYSQIPRGISSDCMATSNASTMKVKPFTQLLLIVVHTICIFVEHFLKISWQTQVQFSG</sequence>
<evidence type="ECO:0000256" key="7">
    <source>
        <dbReference type="ARBA" id="ARBA00022729"/>
    </source>
</evidence>
<dbReference type="PROSITE" id="PS50234">
    <property type="entry name" value="VWFA"/>
    <property type="match status" value="1"/>
</dbReference>
<keyword evidence="12" id="KW-0472">Membrane</keyword>
<dbReference type="InterPro" id="IPR013608">
    <property type="entry name" value="VWA_N"/>
</dbReference>
<keyword evidence="14" id="KW-0325">Glycoprotein</keyword>
<feature type="signal peptide" evidence="16">
    <location>
        <begin position="1"/>
        <end position="21"/>
    </location>
</feature>
<keyword evidence="4" id="KW-0107">Calcium channel</keyword>
<evidence type="ECO:0000256" key="13">
    <source>
        <dbReference type="ARBA" id="ARBA00023157"/>
    </source>
</evidence>
<feature type="chain" id="PRO_5045358610" description="VWFA domain-containing protein" evidence="16">
    <location>
        <begin position="22"/>
        <end position="1052"/>
    </location>
</feature>
<comment type="subcellular location">
    <subcellularLocation>
        <location evidence="1">Membrane</location>
        <topology evidence="1">Single-pass type I membrane protein</topology>
    </subcellularLocation>
</comment>
<keyword evidence="9" id="KW-0851">Voltage-gated channel</keyword>
<evidence type="ECO:0000256" key="3">
    <source>
        <dbReference type="ARBA" id="ARBA00022568"/>
    </source>
</evidence>
<dbReference type="InterPro" id="IPR002035">
    <property type="entry name" value="VWF_A"/>
</dbReference>
<dbReference type="SUPFAM" id="SSF53300">
    <property type="entry name" value="vWA-like"/>
    <property type="match status" value="1"/>
</dbReference>
<evidence type="ECO:0000256" key="16">
    <source>
        <dbReference type="SAM" id="SignalP"/>
    </source>
</evidence>
<evidence type="ECO:0000256" key="6">
    <source>
        <dbReference type="ARBA" id="ARBA00022723"/>
    </source>
</evidence>
<keyword evidence="2" id="KW-0813">Transport</keyword>
<dbReference type="InterPro" id="IPR013680">
    <property type="entry name" value="VDCC_a2/dsu"/>
</dbReference>
<keyword evidence="3" id="KW-0109">Calcium transport</keyword>
<evidence type="ECO:0000256" key="12">
    <source>
        <dbReference type="ARBA" id="ARBA00023136"/>
    </source>
</evidence>
<evidence type="ECO:0000256" key="14">
    <source>
        <dbReference type="ARBA" id="ARBA00023180"/>
    </source>
</evidence>
<name>A0ABR1B112_POLSC</name>